<proteinExistence type="inferred from homology"/>
<keyword evidence="2" id="KW-0472">Membrane</keyword>
<keyword evidence="2" id="KW-1133">Transmembrane helix</keyword>
<dbReference type="GO" id="GO:0004065">
    <property type="term" value="F:arylsulfatase activity"/>
    <property type="evidence" value="ECO:0000318"/>
    <property type="project" value="GO_Central"/>
</dbReference>
<dbReference type="InterPro" id="IPR017850">
    <property type="entry name" value="Alkaline_phosphatase_core_sf"/>
</dbReference>
<dbReference type="Proteomes" id="UP000001542">
    <property type="component" value="Unassembled WGS sequence"/>
</dbReference>
<organism evidence="3 4">
    <name type="scientific">Trichomonas vaginalis (strain ATCC PRA-98 / G3)</name>
    <dbReference type="NCBI Taxonomy" id="412133"/>
    <lineage>
        <taxon>Eukaryota</taxon>
        <taxon>Metamonada</taxon>
        <taxon>Parabasalia</taxon>
        <taxon>Trichomonadida</taxon>
        <taxon>Trichomonadidae</taxon>
        <taxon>Trichomonas</taxon>
    </lineage>
</organism>
<sequence length="832" mass="95635">MLANSTMQFTTPSIFIQNKGLSLVDKNLHSIPLDYKISNDKMPSFFTMSFQFFIQRHFSISIVSLVILLVWIYVQSYLIIHRIREIISEIAKNESHILAFPSKFFLYGSNINEPEGYEFDMIAKLFHGIASITILTHFSILFASPYSQLLKFSSYTYIQSTILSILHRERRVPPGILLSSNSRSYLPKGRYWLDERHNPVYPAVHGGINAFCAYNSNSNLCKNHTNTKPKPAKQLPNVVFLLLDSLSPSYNLLSKNFIQEHVNTSEKDIRKIISNQSYFNPSIFPNFAKYEKIGITFSGVSSLGGSPESGWHSLMTGIYPSQTISNYYEGVLVHSDDFPSFFHSGGYKTLYFSGKPINTDYRKYWVWRRTAEEESEIRYYCNTSKYNSSTDKLYLSHDLHHCTKAEMIALVEKYKDQDFPTWYDKTYRFPEDDVSSIGLSEKELPNSRNPIIPDRLIAYQLISKWNDTKKSSKQPIFASFEGVETTFPFEGFDDEKYYAPFDQSLSKSTPEYIEQKYVQVMKYSDKFQVGSVLDWLSKNDNNTIFVITGKSGARESPIQKPDFPIFDDIVYSSDCATGSSGSDSFFTTSAIIGYLGDDEEVKNILNLNKNAGKTLKIPADHNDLIYTLQDIISQLNNTELPPTHRRSRNLIEILSKSIELNDFDKINSFISSSGWNSFSMTTYLAEFRDGHSLLKTHTAHPKGSHYYQFGSFPNCLRKYENEPMKLGGDIAKTKYDRMLSLIATENYMTFSNRLYNFGFRNKTCIENGYCEFPEPKEIKINDNFYIASICVLPLFLLGFVSFLLNILVVLMPPFNIGTNTPMHKRRQSFYQL</sequence>
<dbReference type="eggNOG" id="ENOG502SQ6B">
    <property type="taxonomic scope" value="Eukaryota"/>
</dbReference>
<dbReference type="KEGG" id="tva:4773562"/>
<feature type="transmembrane region" description="Helical" evidence="2">
    <location>
        <begin position="784"/>
        <end position="810"/>
    </location>
</feature>
<comment type="similarity">
    <text evidence="1">Belongs to the sulfatase family.</text>
</comment>
<reference evidence="3" key="2">
    <citation type="journal article" date="2007" name="Science">
        <title>Draft genome sequence of the sexually transmitted pathogen Trichomonas vaginalis.</title>
        <authorList>
            <person name="Carlton J.M."/>
            <person name="Hirt R.P."/>
            <person name="Silva J.C."/>
            <person name="Delcher A.L."/>
            <person name="Schatz M."/>
            <person name="Zhao Q."/>
            <person name="Wortman J.R."/>
            <person name="Bidwell S.L."/>
            <person name="Alsmark U.C.M."/>
            <person name="Besteiro S."/>
            <person name="Sicheritz-Ponten T."/>
            <person name="Noel C.J."/>
            <person name="Dacks J.B."/>
            <person name="Foster P.G."/>
            <person name="Simillion C."/>
            <person name="Van de Peer Y."/>
            <person name="Miranda-Saavedra D."/>
            <person name="Barton G.J."/>
            <person name="Westrop G.D."/>
            <person name="Mueller S."/>
            <person name="Dessi D."/>
            <person name="Fiori P.L."/>
            <person name="Ren Q."/>
            <person name="Paulsen I."/>
            <person name="Zhang H."/>
            <person name="Bastida-Corcuera F.D."/>
            <person name="Simoes-Barbosa A."/>
            <person name="Brown M.T."/>
            <person name="Hayes R.D."/>
            <person name="Mukherjee M."/>
            <person name="Okumura C.Y."/>
            <person name="Schneider R."/>
            <person name="Smith A.J."/>
            <person name="Vanacova S."/>
            <person name="Villalvazo M."/>
            <person name="Haas B.J."/>
            <person name="Pertea M."/>
            <person name="Feldblyum T.V."/>
            <person name="Utterback T.R."/>
            <person name="Shu C.L."/>
            <person name="Osoegawa K."/>
            <person name="de Jong P.J."/>
            <person name="Hrdy I."/>
            <person name="Horvathova L."/>
            <person name="Zubacova Z."/>
            <person name="Dolezal P."/>
            <person name="Malik S.B."/>
            <person name="Logsdon J.M. Jr."/>
            <person name="Henze K."/>
            <person name="Gupta A."/>
            <person name="Wang C.C."/>
            <person name="Dunne R.L."/>
            <person name="Upcroft J.A."/>
            <person name="Upcroft P."/>
            <person name="White O."/>
            <person name="Salzberg S.L."/>
            <person name="Tang P."/>
            <person name="Chiu C.-H."/>
            <person name="Lee Y.-S."/>
            <person name="Embley T.M."/>
            <person name="Coombs G.H."/>
            <person name="Mottram J.C."/>
            <person name="Tachezy J."/>
            <person name="Fraser-Liggett C.M."/>
            <person name="Johnson P.J."/>
        </authorList>
    </citation>
    <scope>NUCLEOTIDE SEQUENCE [LARGE SCALE GENOMIC DNA]</scope>
    <source>
        <strain evidence="3">G3</strain>
    </source>
</reference>
<dbReference type="PANTHER" id="PTHR42693">
    <property type="entry name" value="ARYLSULFATASE FAMILY MEMBER"/>
    <property type="match status" value="1"/>
</dbReference>
<dbReference type="InterPro" id="IPR050738">
    <property type="entry name" value="Sulfatase"/>
</dbReference>
<dbReference type="VEuPathDB" id="TrichDB:TVAGG3_0275850"/>
<accession>A2DVL7</accession>
<evidence type="ECO:0000313" key="4">
    <source>
        <dbReference type="Proteomes" id="UP000001542"/>
    </source>
</evidence>
<protein>
    <submittedName>
        <fullName evidence="3">Uncharacterized protein</fullName>
    </submittedName>
</protein>
<dbReference type="OrthoDB" id="96314at2759"/>
<reference evidence="3" key="1">
    <citation type="submission" date="2006-10" db="EMBL/GenBank/DDBJ databases">
        <authorList>
            <person name="Amadeo P."/>
            <person name="Zhao Q."/>
            <person name="Wortman J."/>
            <person name="Fraser-Liggett C."/>
            <person name="Carlton J."/>
        </authorList>
    </citation>
    <scope>NUCLEOTIDE SEQUENCE</scope>
    <source>
        <strain evidence="3">G3</strain>
    </source>
</reference>
<evidence type="ECO:0000256" key="2">
    <source>
        <dbReference type="SAM" id="Phobius"/>
    </source>
</evidence>
<dbReference type="InParanoid" id="A2DVL7"/>
<gene>
    <name evidence="3" type="ORF">TVAG_495780</name>
</gene>
<keyword evidence="4" id="KW-1185">Reference proteome</keyword>
<dbReference type="RefSeq" id="XP_001327782.1">
    <property type="nucleotide sequence ID" value="XM_001327747.1"/>
</dbReference>
<dbReference type="AlphaFoldDB" id="A2DVL7"/>
<feature type="transmembrane region" description="Helical" evidence="2">
    <location>
        <begin position="125"/>
        <end position="146"/>
    </location>
</feature>
<evidence type="ECO:0000313" key="3">
    <source>
        <dbReference type="EMBL" id="EAY15559.1"/>
    </source>
</evidence>
<dbReference type="PANTHER" id="PTHR42693:SF33">
    <property type="entry name" value="ARYLSULFATASE"/>
    <property type="match status" value="1"/>
</dbReference>
<evidence type="ECO:0000256" key="1">
    <source>
        <dbReference type="ARBA" id="ARBA00008779"/>
    </source>
</evidence>
<feature type="transmembrane region" description="Helical" evidence="2">
    <location>
        <begin position="58"/>
        <end position="80"/>
    </location>
</feature>
<keyword evidence="2" id="KW-0812">Transmembrane</keyword>
<dbReference type="EMBL" id="DS113254">
    <property type="protein sequence ID" value="EAY15559.1"/>
    <property type="molecule type" value="Genomic_DNA"/>
</dbReference>
<dbReference type="Gene3D" id="3.40.720.10">
    <property type="entry name" value="Alkaline Phosphatase, subunit A"/>
    <property type="match status" value="1"/>
</dbReference>
<name>A2DVL7_TRIV3</name>
<dbReference type="VEuPathDB" id="TrichDB:TVAG_495780"/>
<dbReference type="SUPFAM" id="SSF53649">
    <property type="entry name" value="Alkaline phosphatase-like"/>
    <property type="match status" value="1"/>
</dbReference>